<keyword evidence="2 4" id="KW-0456">Lyase</keyword>
<dbReference type="InterPro" id="IPR008929">
    <property type="entry name" value="Chondroitin_lyas"/>
</dbReference>
<dbReference type="SUPFAM" id="SSF48230">
    <property type="entry name" value="Chondroitin AC/alginate lyase"/>
    <property type="match status" value="1"/>
</dbReference>
<dbReference type="EMBL" id="CP058909">
    <property type="protein sequence ID" value="QLH82023.1"/>
    <property type="molecule type" value="Genomic_DNA"/>
</dbReference>
<dbReference type="GO" id="GO:0016829">
    <property type="term" value="F:lyase activity"/>
    <property type="evidence" value="ECO:0007669"/>
    <property type="project" value="UniProtKB-KW"/>
</dbReference>
<proteinExistence type="predicted"/>
<evidence type="ECO:0000313" key="4">
    <source>
        <dbReference type="EMBL" id="QLH82023.1"/>
    </source>
</evidence>
<evidence type="ECO:0000256" key="2">
    <source>
        <dbReference type="ARBA" id="ARBA00023239"/>
    </source>
</evidence>
<dbReference type="InterPro" id="IPR008397">
    <property type="entry name" value="Alginate_lyase_dom"/>
</dbReference>
<feature type="domain" description="Alginate lyase" evidence="3">
    <location>
        <begin position="48"/>
        <end position="319"/>
    </location>
</feature>
<organism evidence="4 5">
    <name type="scientific">Halosimplex pelagicum</name>
    <dbReference type="NCBI Taxonomy" id="869886"/>
    <lineage>
        <taxon>Archaea</taxon>
        <taxon>Methanobacteriati</taxon>
        <taxon>Methanobacteriota</taxon>
        <taxon>Stenosarchaea group</taxon>
        <taxon>Halobacteria</taxon>
        <taxon>Halobacteriales</taxon>
        <taxon>Haloarculaceae</taxon>
        <taxon>Halosimplex</taxon>
    </lineage>
</organism>
<protein>
    <submittedName>
        <fullName evidence="4">Alginate lyase family protein</fullName>
    </submittedName>
</protein>
<evidence type="ECO:0000259" key="3">
    <source>
        <dbReference type="Pfam" id="PF05426"/>
    </source>
</evidence>
<dbReference type="RefSeq" id="WP_179922491.1">
    <property type="nucleotide sequence ID" value="NZ_CP058909.1"/>
</dbReference>
<dbReference type="GO" id="GO:0042597">
    <property type="term" value="C:periplasmic space"/>
    <property type="evidence" value="ECO:0007669"/>
    <property type="project" value="InterPro"/>
</dbReference>
<dbReference type="KEGG" id="hpel:HZS54_10495"/>
<keyword evidence="5" id="KW-1185">Reference proteome</keyword>
<dbReference type="Proteomes" id="UP000509346">
    <property type="component" value="Chromosome"/>
</dbReference>
<dbReference type="Pfam" id="PF05426">
    <property type="entry name" value="Alginate_lyase"/>
    <property type="match status" value="1"/>
</dbReference>
<sequence length="384" mass="43134">MTDEFLLADPDEVAAVRRAVRDGDDRFAPAVDALRERAEAALDAGPFSVVDKDDTPSSGDPRDYVSLSRYWWPNPDTDDGLPYVQRDGETNPEIEQFDRLPLGEMCDAVVDLSLGFAFLGDERYAERATTLLRTWFLDPDTGMNPHLQYAQHVPGRAEGRHGGINDTTGFIAVLDAIALLDEADSWTDEDRAELEAWFASFLKWLRESEMGRDEAAAENNHGTWYDAQIAAYALFAGEREVTETVVRAVLDRRIAAGIESDGRQPLELERTRPLHYATYNLRALAILALLGERVGVDLWHYETEDGRGIRVALDWLADQFIEGPTVDRSDEVDPLSTTGVFDLYRRAGRAYGDPRYERVVEPLDDFDPRSHRLGLLCPPPSFDP</sequence>
<keyword evidence="1" id="KW-0732">Signal</keyword>
<name>A0A7D5P6L4_9EURY</name>
<dbReference type="AlphaFoldDB" id="A0A7D5P6L4"/>
<evidence type="ECO:0000313" key="5">
    <source>
        <dbReference type="Proteomes" id="UP000509346"/>
    </source>
</evidence>
<gene>
    <name evidence="4" type="ORF">HZS54_10495</name>
</gene>
<dbReference type="Gene3D" id="1.50.10.100">
    <property type="entry name" value="Chondroitin AC/alginate lyase"/>
    <property type="match status" value="1"/>
</dbReference>
<evidence type="ECO:0000256" key="1">
    <source>
        <dbReference type="ARBA" id="ARBA00022729"/>
    </source>
</evidence>
<dbReference type="GeneID" id="56083022"/>
<reference evidence="4 5" key="1">
    <citation type="submission" date="2020-07" db="EMBL/GenBank/DDBJ databases">
        <title>Halosimplex litoreum sp. nov. and Halosimplex rubrum sp. nov., isolated from different salt environments.</title>
        <authorList>
            <person name="Cui H."/>
        </authorList>
    </citation>
    <scope>NUCLEOTIDE SEQUENCE [LARGE SCALE GENOMIC DNA]</scope>
    <source>
        <strain evidence="4 5">R2</strain>
    </source>
</reference>
<accession>A0A7D5P6L4</accession>
<dbReference type="OrthoDB" id="218429at2157"/>